<evidence type="ECO:0000313" key="3">
    <source>
        <dbReference type="EMBL" id="WTU75018.1"/>
    </source>
</evidence>
<sequence>MSRTAAPRRVRTAVLASAGVLAAATVYGLAQHAAATDAPPSPATGSAASADGAPAPGAPAAGAAESAPAGQTPPAQPPAGATPGPSATAGKGADKGAAKGTAKSADKGAKGAKGGGVVVAALEAERVEPAQLPDNAQQKWKELAPAVTQPLAQDFQLNECVSVPGATHWRQQGFISSHKTPAIQNALSFKDEAAAKSAYQKVVDGMNSCAQTSQTLQKQYGLTPDAAVRQTATIDNGRAWSRRWNGVQGASAAGAQTNHIYVVQRGAVLTLLTFDEWDSAAPASYDPRSDASVLTMLAG</sequence>
<evidence type="ECO:0000256" key="2">
    <source>
        <dbReference type="SAM" id="SignalP"/>
    </source>
</evidence>
<proteinExistence type="predicted"/>
<feature type="signal peptide" evidence="2">
    <location>
        <begin position="1"/>
        <end position="22"/>
    </location>
</feature>
<evidence type="ECO:0008006" key="4">
    <source>
        <dbReference type="Google" id="ProtNLM"/>
    </source>
</evidence>
<name>A0AAU2JRW4_9ACTN</name>
<gene>
    <name evidence="3" type="ORF">OG327_17805</name>
</gene>
<protein>
    <recommendedName>
        <fullName evidence="4">PknH-like extracellular domain-containing protein</fullName>
    </recommendedName>
</protein>
<keyword evidence="2" id="KW-0732">Signal</keyword>
<feature type="chain" id="PRO_5043861015" description="PknH-like extracellular domain-containing protein" evidence="2">
    <location>
        <begin position="23"/>
        <end position="299"/>
    </location>
</feature>
<dbReference type="EMBL" id="CP108264">
    <property type="protein sequence ID" value="WTU75018.1"/>
    <property type="molecule type" value="Genomic_DNA"/>
</dbReference>
<organism evidence="3">
    <name type="scientific">Streptomyces sp. NBC_00049</name>
    <dbReference type="NCBI Taxonomy" id="2903617"/>
    <lineage>
        <taxon>Bacteria</taxon>
        <taxon>Bacillati</taxon>
        <taxon>Actinomycetota</taxon>
        <taxon>Actinomycetes</taxon>
        <taxon>Kitasatosporales</taxon>
        <taxon>Streptomycetaceae</taxon>
        <taxon>Streptomyces</taxon>
    </lineage>
</organism>
<feature type="compositionally biased region" description="Low complexity" evidence="1">
    <location>
        <begin position="33"/>
        <end position="91"/>
    </location>
</feature>
<accession>A0AAU2JRW4</accession>
<evidence type="ECO:0000256" key="1">
    <source>
        <dbReference type="SAM" id="MobiDB-lite"/>
    </source>
</evidence>
<dbReference type="AlphaFoldDB" id="A0AAU2JRW4"/>
<reference evidence="3" key="1">
    <citation type="submission" date="2022-10" db="EMBL/GenBank/DDBJ databases">
        <title>The complete genomes of actinobacterial strains from the NBC collection.</title>
        <authorList>
            <person name="Joergensen T.S."/>
            <person name="Alvarez Arevalo M."/>
            <person name="Sterndorff E.B."/>
            <person name="Faurdal D."/>
            <person name="Vuksanovic O."/>
            <person name="Mourched A.-S."/>
            <person name="Charusanti P."/>
            <person name="Shaw S."/>
            <person name="Blin K."/>
            <person name="Weber T."/>
        </authorList>
    </citation>
    <scope>NUCLEOTIDE SEQUENCE</scope>
    <source>
        <strain evidence="3">NBC_00049</strain>
    </source>
</reference>
<feature type="region of interest" description="Disordered" evidence="1">
    <location>
        <begin position="31"/>
        <end position="113"/>
    </location>
</feature>